<dbReference type="GeneID" id="98404802"/>
<protein>
    <submittedName>
        <fullName evidence="2">Uncharacterized protein</fullName>
    </submittedName>
</protein>
<organism evidence="2 3">
    <name type="scientific">Cupriavidus basilensis</name>
    <dbReference type="NCBI Taxonomy" id="68895"/>
    <lineage>
        <taxon>Bacteria</taxon>
        <taxon>Pseudomonadati</taxon>
        <taxon>Pseudomonadota</taxon>
        <taxon>Betaproteobacteria</taxon>
        <taxon>Burkholderiales</taxon>
        <taxon>Burkholderiaceae</taxon>
        <taxon>Cupriavidus</taxon>
    </lineage>
</organism>
<gene>
    <name evidence="2" type="ORF">F7R26_028035</name>
</gene>
<dbReference type="Proteomes" id="UP000397656">
    <property type="component" value="Chromosome 2"/>
</dbReference>
<reference evidence="2 3" key="1">
    <citation type="submission" date="2020-10" db="EMBL/GenBank/DDBJ databases">
        <title>Complete genome sequence of Cupriavidus basilensis CCUG 49340T.</title>
        <authorList>
            <person name="Salva-Serra F."/>
            <person name="Donoso R.A."/>
            <person name="Cho K.H."/>
            <person name="Yoo J.A."/>
            <person name="Lee K."/>
            <person name="Yoon S.-H."/>
            <person name="Perez-Pantoja D."/>
            <person name="Moore E.R.B."/>
        </authorList>
    </citation>
    <scope>NUCLEOTIDE SEQUENCE [LARGE SCALE GENOMIC DNA]</scope>
    <source>
        <strain evidence="3">CCUG 49340</strain>
    </source>
</reference>
<evidence type="ECO:0000313" key="2">
    <source>
        <dbReference type="EMBL" id="QOT81194.1"/>
    </source>
</evidence>
<dbReference type="EMBL" id="CP062804">
    <property type="protein sequence ID" value="QOT81194.1"/>
    <property type="molecule type" value="Genomic_DNA"/>
</dbReference>
<evidence type="ECO:0000256" key="1">
    <source>
        <dbReference type="SAM" id="MobiDB-lite"/>
    </source>
</evidence>
<sequence>MTAQEYVERYTPRVAGLEHSAPVYDEITKAVRAPVPPAYVVIKRHCERYSQQGTRLQMTGDQCKTIVDNGYFLAFDPEPQKAQQQPVTQPAYMAGSPQDIGSKRRLDPLDLAVLDEPDSPRHRVRR</sequence>
<proteinExistence type="predicted"/>
<evidence type="ECO:0000313" key="3">
    <source>
        <dbReference type="Proteomes" id="UP000397656"/>
    </source>
</evidence>
<feature type="region of interest" description="Disordered" evidence="1">
    <location>
        <begin position="80"/>
        <end position="126"/>
    </location>
</feature>
<dbReference type="RefSeq" id="WP_150984570.1">
    <property type="nucleotide sequence ID" value="NZ_CP062804.1"/>
</dbReference>
<accession>A0A643FZF3</accession>
<dbReference type="AlphaFoldDB" id="A0A643FZF3"/>
<name>A0A643FZF3_9BURK</name>